<dbReference type="EMBL" id="PQWY01000017">
    <property type="protein sequence ID" value="PPK29459.1"/>
    <property type="molecule type" value="Genomic_DNA"/>
</dbReference>
<dbReference type="AlphaFoldDB" id="A0A2S6EW92"/>
<keyword evidence="1" id="KW-0378">Hydrolase</keyword>
<dbReference type="GO" id="GO:0004386">
    <property type="term" value="F:helicase activity"/>
    <property type="evidence" value="ECO:0007669"/>
    <property type="project" value="UniProtKB-KW"/>
</dbReference>
<accession>A0A2S6EW92</accession>
<dbReference type="RefSeq" id="WP_080272258.1">
    <property type="nucleotide sequence ID" value="NZ_CP017601.1"/>
</dbReference>
<comment type="caution">
    <text evidence="1">The sequence shown here is derived from an EMBL/GenBank/DDBJ whole genome shotgun (WGS) entry which is preliminary data.</text>
</comment>
<gene>
    <name evidence="1" type="ORF">C3928_12850</name>
</gene>
<sequence>MTITHTAAGGITMTVELIRNGETDTNDYEEYLDSFGYETLEKSLKEDAKSICQFFCNEELVLQGLKKLVTQFYQFNQPEKKTLRQFFDDWGSKNHFNHEAQPNDKIPYETSPNFHFPNHTPVLCGELTADLFNNVLLKQGYLSADLGAGPKHGKWAHTIQFFILEEARKTGQLKLHSNTVCEFIKKISQIHGPYESFSLWSILFDSFDETFTCPNIITQTLTSPWDNSKEALFLADKLNHFQKKFEKAASAENNYNAYANKKYMSRIDKANYVKYKDKCAILWFAPQDKKTIPKPSCQEELKQNQLSFLKLSLL</sequence>
<dbReference type="InterPro" id="IPR040708">
    <property type="entry name" value="DUF5636"/>
</dbReference>
<organism evidence="1 2">
    <name type="scientific">Legionella pneumophila</name>
    <dbReference type="NCBI Taxonomy" id="446"/>
    <lineage>
        <taxon>Bacteria</taxon>
        <taxon>Pseudomonadati</taxon>
        <taxon>Pseudomonadota</taxon>
        <taxon>Gammaproteobacteria</taxon>
        <taxon>Legionellales</taxon>
        <taxon>Legionellaceae</taxon>
        <taxon>Legionella</taxon>
    </lineage>
</organism>
<keyword evidence="1" id="KW-0067">ATP-binding</keyword>
<protein>
    <submittedName>
        <fullName evidence="1">Helicase</fullName>
    </submittedName>
</protein>
<dbReference type="OrthoDB" id="5648714at2"/>
<keyword evidence="1" id="KW-0347">Helicase</keyword>
<evidence type="ECO:0000313" key="2">
    <source>
        <dbReference type="Proteomes" id="UP000239239"/>
    </source>
</evidence>
<name>A0A2S6EW92_LEGPN</name>
<keyword evidence="1" id="KW-0547">Nucleotide-binding</keyword>
<dbReference type="Proteomes" id="UP000239239">
    <property type="component" value="Unassembled WGS sequence"/>
</dbReference>
<dbReference type="Pfam" id="PF18686">
    <property type="entry name" value="DUF5636"/>
    <property type="match status" value="1"/>
</dbReference>
<reference evidence="1 2" key="1">
    <citation type="submission" date="2018-02" db="EMBL/GenBank/DDBJ databases">
        <title>Draft genome sequences of four Legionella pneumophila clinical strains isolated in Ontario.</title>
        <authorList>
            <person name="Fortuna A."/>
            <person name="Ramnarine R."/>
            <person name="Li A."/>
            <person name="Frantz C."/>
            <person name="Mallo G."/>
        </authorList>
    </citation>
    <scope>NUCLEOTIDE SEQUENCE [LARGE SCALE GENOMIC DNA]</scope>
    <source>
        <strain evidence="1 2">LG61</strain>
    </source>
</reference>
<evidence type="ECO:0000313" key="1">
    <source>
        <dbReference type="EMBL" id="PPK29459.1"/>
    </source>
</evidence>
<proteinExistence type="predicted"/>